<evidence type="ECO:0000256" key="1">
    <source>
        <dbReference type="ARBA" id="ARBA00004370"/>
    </source>
</evidence>
<dbReference type="Gene3D" id="2.60.40.60">
    <property type="entry name" value="Cadherins"/>
    <property type="match status" value="1"/>
</dbReference>
<dbReference type="PROSITE" id="PS50268">
    <property type="entry name" value="CADHERIN_2"/>
    <property type="match status" value="1"/>
</dbReference>
<gene>
    <name evidence="6" type="ORF">PXEA_LOCUS35786</name>
</gene>
<evidence type="ECO:0000313" key="7">
    <source>
        <dbReference type="Proteomes" id="UP000784294"/>
    </source>
</evidence>
<dbReference type="CDD" id="cd11304">
    <property type="entry name" value="Cadherin_repeat"/>
    <property type="match status" value="1"/>
</dbReference>
<dbReference type="GO" id="GO:0007156">
    <property type="term" value="P:homophilic cell adhesion via plasma membrane adhesion molecules"/>
    <property type="evidence" value="ECO:0007669"/>
    <property type="project" value="InterPro"/>
</dbReference>
<dbReference type="Proteomes" id="UP000784294">
    <property type="component" value="Unassembled WGS sequence"/>
</dbReference>
<keyword evidence="3" id="KW-0106">Calcium</keyword>
<dbReference type="AlphaFoldDB" id="A0A3S5B0J2"/>
<sequence length="153" mass="16864">MQPEHCLEVIAKDSAKKDPKSTTDRICIRVLDVNDNDPIFKHIFGIKAVSKDTGLLLRSRSIVPSTDPEGCEIRSATEVIQNPIKTGSNLRRNCALGEALWSLWQSSSHARPHNVIGAKFEWFGVQKVSFPPSPSGLNGAPSTDKTCMRPKIQ</sequence>
<dbReference type="EMBL" id="CAAALY010273925">
    <property type="protein sequence ID" value="VEL42346.1"/>
    <property type="molecule type" value="Genomic_DNA"/>
</dbReference>
<evidence type="ECO:0000256" key="3">
    <source>
        <dbReference type="PROSITE-ProRule" id="PRU00043"/>
    </source>
</evidence>
<evidence type="ECO:0000259" key="5">
    <source>
        <dbReference type="PROSITE" id="PS50268"/>
    </source>
</evidence>
<feature type="domain" description="Cadherin" evidence="5">
    <location>
        <begin position="7"/>
        <end position="40"/>
    </location>
</feature>
<protein>
    <recommendedName>
        <fullName evidence="5">Cadherin domain-containing protein</fullName>
    </recommendedName>
</protein>
<organism evidence="6 7">
    <name type="scientific">Protopolystoma xenopodis</name>
    <dbReference type="NCBI Taxonomy" id="117903"/>
    <lineage>
        <taxon>Eukaryota</taxon>
        <taxon>Metazoa</taxon>
        <taxon>Spiralia</taxon>
        <taxon>Lophotrochozoa</taxon>
        <taxon>Platyhelminthes</taxon>
        <taxon>Monogenea</taxon>
        <taxon>Polyopisthocotylea</taxon>
        <taxon>Polystomatidea</taxon>
        <taxon>Polystomatidae</taxon>
        <taxon>Protopolystoma</taxon>
    </lineage>
</organism>
<accession>A0A3S5B0J2</accession>
<dbReference type="InterPro" id="IPR002126">
    <property type="entry name" value="Cadherin-like_dom"/>
</dbReference>
<dbReference type="GO" id="GO:0005509">
    <property type="term" value="F:calcium ion binding"/>
    <property type="evidence" value="ECO:0007669"/>
    <property type="project" value="UniProtKB-UniRule"/>
</dbReference>
<dbReference type="GO" id="GO:0005886">
    <property type="term" value="C:plasma membrane"/>
    <property type="evidence" value="ECO:0007669"/>
    <property type="project" value="InterPro"/>
</dbReference>
<dbReference type="InterPro" id="IPR020894">
    <property type="entry name" value="Cadherin_CS"/>
</dbReference>
<evidence type="ECO:0000313" key="6">
    <source>
        <dbReference type="EMBL" id="VEL42346.1"/>
    </source>
</evidence>
<proteinExistence type="predicted"/>
<comment type="subcellular location">
    <subcellularLocation>
        <location evidence="1">Membrane</location>
    </subcellularLocation>
</comment>
<comment type="caution">
    <text evidence="6">The sequence shown here is derived from an EMBL/GenBank/DDBJ whole genome shotgun (WGS) entry which is preliminary data.</text>
</comment>
<evidence type="ECO:0000256" key="2">
    <source>
        <dbReference type="ARBA" id="ARBA00023136"/>
    </source>
</evidence>
<name>A0A3S5B0J2_9PLAT</name>
<evidence type="ECO:0000256" key="4">
    <source>
        <dbReference type="SAM" id="MobiDB-lite"/>
    </source>
</evidence>
<feature type="region of interest" description="Disordered" evidence="4">
    <location>
        <begin position="133"/>
        <end position="153"/>
    </location>
</feature>
<keyword evidence="7" id="KW-1185">Reference proteome</keyword>
<keyword evidence="2" id="KW-0472">Membrane</keyword>
<reference evidence="6" key="1">
    <citation type="submission" date="2018-11" db="EMBL/GenBank/DDBJ databases">
        <authorList>
            <consortium name="Pathogen Informatics"/>
        </authorList>
    </citation>
    <scope>NUCLEOTIDE SEQUENCE</scope>
</reference>
<dbReference type="PROSITE" id="PS00232">
    <property type="entry name" value="CADHERIN_1"/>
    <property type="match status" value="1"/>
</dbReference>